<comment type="caution">
    <text evidence="1">The sequence shown here is derived from an EMBL/GenBank/DDBJ whole genome shotgun (WGS) entry which is preliminary data.</text>
</comment>
<reference evidence="1" key="1">
    <citation type="submission" date="2021-06" db="EMBL/GenBank/DDBJ databases">
        <authorList>
            <person name="Kallberg Y."/>
            <person name="Tangrot J."/>
            <person name="Rosling A."/>
        </authorList>
    </citation>
    <scope>NUCLEOTIDE SEQUENCE</scope>
    <source>
        <strain evidence="1">MA461A</strain>
    </source>
</reference>
<keyword evidence="2" id="KW-1185">Reference proteome</keyword>
<feature type="non-terminal residue" evidence="1">
    <location>
        <position position="360"/>
    </location>
</feature>
<protein>
    <submittedName>
        <fullName evidence="1">22654_t:CDS:1</fullName>
    </submittedName>
</protein>
<feature type="non-terminal residue" evidence="1">
    <location>
        <position position="1"/>
    </location>
</feature>
<proteinExistence type="predicted"/>
<accession>A0ACA9RIG7</accession>
<evidence type="ECO:0000313" key="1">
    <source>
        <dbReference type="EMBL" id="CAG8795305.1"/>
    </source>
</evidence>
<organism evidence="1 2">
    <name type="scientific">Racocetra persica</name>
    <dbReference type="NCBI Taxonomy" id="160502"/>
    <lineage>
        <taxon>Eukaryota</taxon>
        <taxon>Fungi</taxon>
        <taxon>Fungi incertae sedis</taxon>
        <taxon>Mucoromycota</taxon>
        <taxon>Glomeromycotina</taxon>
        <taxon>Glomeromycetes</taxon>
        <taxon>Diversisporales</taxon>
        <taxon>Gigasporaceae</taxon>
        <taxon>Racocetra</taxon>
    </lineage>
</organism>
<sequence length="360" mass="41501">ADSPYLADFTKILCYGYNPPRRTTLSRPILDSEIANITLKLDKILKDATNLTLCVDSWALPLKQSLYTFIIMFSDKRQYVYSIEDYSSYSHTSDLMQKKLSKCIAHHIQLIASDIVKINWAKKVLNNIQKVISFFKNNYQAGAALRKDIIEIFIVGGNLKPMTKTKWSTAWDACDSMLCLENSMKLILDKESSIFNSANEVRALLCSRQFWIDIKQLRNILSPAKCSVKNVEFTSTSMADIFVELIKLAAAIKEIPQFDFLLREQFKTALTLWKQFGGGVTSTEILRTQMGLYKNWEPPFKDKFIESVDNVRNWWNSCELQKNKDHIRTLALRLNAITPHNAVCECVFSILNWYMGKRRT</sequence>
<gene>
    <name evidence="1" type="ORF">RPERSI_LOCUS19929</name>
</gene>
<name>A0ACA9RIG7_9GLOM</name>
<dbReference type="Proteomes" id="UP000789920">
    <property type="component" value="Unassembled WGS sequence"/>
</dbReference>
<evidence type="ECO:0000313" key="2">
    <source>
        <dbReference type="Proteomes" id="UP000789920"/>
    </source>
</evidence>
<dbReference type="EMBL" id="CAJVQC010055391">
    <property type="protein sequence ID" value="CAG8795305.1"/>
    <property type="molecule type" value="Genomic_DNA"/>
</dbReference>